<sequence length="81" mass="9173">MARMSRTTIMADEALLDELREIAKDEGISLGEVIRQGLEWRARGRRRVPSFIGAFASGHSDTSARVDELIAEYIREKHACR</sequence>
<keyword evidence="3" id="KW-1185">Reference proteome</keyword>
<dbReference type="Proteomes" id="UP000254134">
    <property type="component" value="Unassembled WGS sequence"/>
</dbReference>
<dbReference type="SUPFAM" id="SSF47598">
    <property type="entry name" value="Ribbon-helix-helix"/>
    <property type="match status" value="1"/>
</dbReference>
<reference evidence="2 3" key="1">
    <citation type="submission" date="2018-07" db="EMBL/GenBank/DDBJ databases">
        <title>High-quality-draft genome sequence of Gaiella occulta.</title>
        <authorList>
            <person name="Severino R."/>
            <person name="Froufe H.J.C."/>
            <person name="Rainey F.A."/>
            <person name="Barroso C."/>
            <person name="Albuquerque L."/>
            <person name="Lobo-Da-Cunha A."/>
            <person name="Da Costa M.S."/>
            <person name="Egas C."/>
        </authorList>
    </citation>
    <scope>NUCLEOTIDE SEQUENCE [LARGE SCALE GENOMIC DNA]</scope>
    <source>
        <strain evidence="2 3">F2-233</strain>
    </source>
</reference>
<dbReference type="GO" id="GO:0006355">
    <property type="term" value="P:regulation of DNA-templated transcription"/>
    <property type="evidence" value="ECO:0007669"/>
    <property type="project" value="InterPro"/>
</dbReference>
<reference evidence="3" key="2">
    <citation type="journal article" date="2019" name="MicrobiologyOpen">
        <title>High-quality draft genome sequence of Gaiella occulta isolated from a 150 meter deep mineral water borehole and comparison with the genome sequences of other deep-branching lineages of the phylum Actinobacteria.</title>
        <authorList>
            <person name="Severino R."/>
            <person name="Froufe H.J.C."/>
            <person name="Barroso C."/>
            <person name="Albuquerque L."/>
            <person name="Lobo-da-Cunha A."/>
            <person name="da Costa M.S."/>
            <person name="Egas C."/>
        </authorList>
    </citation>
    <scope>NUCLEOTIDE SEQUENCE [LARGE SCALE GENOMIC DNA]</scope>
    <source>
        <strain evidence="3">F2-233</strain>
    </source>
</reference>
<accession>A0A7M2YVM7</accession>
<feature type="domain" description="Ribbon-helix-helix protein CopG" evidence="1">
    <location>
        <begin position="6"/>
        <end position="36"/>
    </location>
</feature>
<dbReference type="EMBL" id="QQZY01000005">
    <property type="protein sequence ID" value="RDI74192.1"/>
    <property type="molecule type" value="Genomic_DNA"/>
</dbReference>
<dbReference type="Pfam" id="PF01402">
    <property type="entry name" value="RHH_1"/>
    <property type="match status" value="1"/>
</dbReference>
<evidence type="ECO:0000313" key="2">
    <source>
        <dbReference type="EMBL" id="RDI74192.1"/>
    </source>
</evidence>
<proteinExistence type="predicted"/>
<protein>
    <submittedName>
        <fullName evidence="2">CopG-type protein</fullName>
    </submittedName>
</protein>
<dbReference type="InterPro" id="IPR010985">
    <property type="entry name" value="Ribbon_hlx_hlx"/>
</dbReference>
<dbReference type="InterPro" id="IPR002145">
    <property type="entry name" value="CopG"/>
</dbReference>
<name>A0A7M2YVM7_9ACTN</name>
<evidence type="ECO:0000313" key="3">
    <source>
        <dbReference type="Proteomes" id="UP000254134"/>
    </source>
</evidence>
<organism evidence="2 3">
    <name type="scientific">Gaiella occulta</name>
    <dbReference type="NCBI Taxonomy" id="1002870"/>
    <lineage>
        <taxon>Bacteria</taxon>
        <taxon>Bacillati</taxon>
        <taxon>Actinomycetota</taxon>
        <taxon>Thermoleophilia</taxon>
        <taxon>Gaiellales</taxon>
        <taxon>Gaiellaceae</taxon>
        <taxon>Gaiella</taxon>
    </lineage>
</organism>
<evidence type="ECO:0000259" key="1">
    <source>
        <dbReference type="Pfam" id="PF01402"/>
    </source>
</evidence>
<comment type="caution">
    <text evidence="2">The sequence shown here is derived from an EMBL/GenBank/DDBJ whole genome shotgun (WGS) entry which is preliminary data.</text>
</comment>
<dbReference type="AlphaFoldDB" id="A0A7M2YVM7"/>
<gene>
    <name evidence="2" type="ORF">Gocc_2289</name>
</gene>